<dbReference type="PANTHER" id="PTHR10058:SF0">
    <property type="entry name" value="MACROPHAGE COLONY-STIMULATING FACTOR 1"/>
    <property type="match status" value="1"/>
</dbReference>
<feature type="signal peptide" evidence="2">
    <location>
        <begin position="1"/>
        <end position="30"/>
    </location>
</feature>
<keyword evidence="2" id="KW-0732">Signal</keyword>
<dbReference type="Pfam" id="PF05337">
    <property type="entry name" value="CSF-1"/>
    <property type="match status" value="1"/>
</dbReference>
<dbReference type="GO" id="GO:0005125">
    <property type="term" value="F:cytokine activity"/>
    <property type="evidence" value="ECO:0007669"/>
    <property type="project" value="InterPro"/>
</dbReference>
<feature type="compositionally biased region" description="Polar residues" evidence="1">
    <location>
        <begin position="441"/>
        <end position="459"/>
    </location>
</feature>
<evidence type="ECO:0000256" key="1">
    <source>
        <dbReference type="SAM" id="MobiDB-lite"/>
    </source>
</evidence>
<dbReference type="Gene3D" id="1.20.1250.10">
    <property type="match status" value="1"/>
</dbReference>
<accession>A0A9D3RQC0</accession>
<dbReference type="EMBL" id="JAFIRN010000012">
    <property type="protein sequence ID" value="KAG5838436.1"/>
    <property type="molecule type" value="Genomic_DNA"/>
</dbReference>
<feature type="region of interest" description="Disordered" evidence="1">
    <location>
        <begin position="475"/>
        <end position="499"/>
    </location>
</feature>
<dbReference type="GO" id="GO:0005615">
    <property type="term" value="C:extracellular space"/>
    <property type="evidence" value="ECO:0007669"/>
    <property type="project" value="TreeGrafter"/>
</dbReference>
<dbReference type="GO" id="GO:0008083">
    <property type="term" value="F:growth factor activity"/>
    <property type="evidence" value="ECO:0007669"/>
    <property type="project" value="InterPro"/>
</dbReference>
<dbReference type="InterPro" id="IPR009079">
    <property type="entry name" value="4_helix_cytokine-like_core"/>
</dbReference>
<evidence type="ECO:0000256" key="2">
    <source>
        <dbReference type="SAM" id="SignalP"/>
    </source>
</evidence>
<dbReference type="PANTHER" id="PTHR10058">
    <property type="entry name" value="MACROPHAGE COLONY STIMULATING FACTOR"/>
    <property type="match status" value="1"/>
</dbReference>
<organism evidence="3 4">
    <name type="scientific">Anguilla anguilla</name>
    <name type="common">European freshwater eel</name>
    <name type="synonym">Muraena anguilla</name>
    <dbReference type="NCBI Taxonomy" id="7936"/>
    <lineage>
        <taxon>Eukaryota</taxon>
        <taxon>Metazoa</taxon>
        <taxon>Chordata</taxon>
        <taxon>Craniata</taxon>
        <taxon>Vertebrata</taxon>
        <taxon>Euteleostomi</taxon>
        <taxon>Actinopterygii</taxon>
        <taxon>Neopterygii</taxon>
        <taxon>Teleostei</taxon>
        <taxon>Anguilliformes</taxon>
        <taxon>Anguillidae</taxon>
        <taxon>Anguilla</taxon>
    </lineage>
</organism>
<feature type="chain" id="PRO_5039196040" evidence="2">
    <location>
        <begin position="31"/>
        <end position="592"/>
    </location>
</feature>
<evidence type="ECO:0000313" key="3">
    <source>
        <dbReference type="EMBL" id="KAG5838436.1"/>
    </source>
</evidence>
<name>A0A9D3RQC0_ANGAN</name>
<gene>
    <name evidence="3" type="ORF">ANANG_G00223690</name>
</gene>
<reference evidence="3" key="1">
    <citation type="submission" date="2021-01" db="EMBL/GenBank/DDBJ databases">
        <title>A chromosome-scale assembly of European eel, Anguilla anguilla.</title>
        <authorList>
            <person name="Henkel C."/>
            <person name="Jong-Raadsen S.A."/>
            <person name="Dufour S."/>
            <person name="Weltzien F.-A."/>
            <person name="Palstra A.P."/>
            <person name="Pelster B."/>
            <person name="Spaink H.P."/>
            <person name="Van Den Thillart G.E."/>
            <person name="Jansen H."/>
            <person name="Zahm M."/>
            <person name="Klopp C."/>
            <person name="Cedric C."/>
            <person name="Louis A."/>
            <person name="Berthelot C."/>
            <person name="Parey E."/>
            <person name="Roest Crollius H."/>
            <person name="Montfort J."/>
            <person name="Robinson-Rechavi M."/>
            <person name="Bucao C."/>
            <person name="Bouchez O."/>
            <person name="Gislard M."/>
            <person name="Lluch J."/>
            <person name="Milhes M."/>
            <person name="Lampietro C."/>
            <person name="Lopez Roques C."/>
            <person name="Donnadieu C."/>
            <person name="Braasch I."/>
            <person name="Desvignes T."/>
            <person name="Postlethwait J."/>
            <person name="Bobe J."/>
            <person name="Guiguen Y."/>
            <person name="Dirks R."/>
        </authorList>
    </citation>
    <scope>NUCLEOTIDE SEQUENCE</scope>
    <source>
        <strain evidence="3">Tag_6206</strain>
        <tissue evidence="3">Liver</tissue>
    </source>
</reference>
<dbReference type="FunFam" id="1.20.1250.10:FF:000056">
    <property type="entry name" value="Colony-stimulating factor 1b (macrophage)"/>
    <property type="match status" value="1"/>
</dbReference>
<dbReference type="GO" id="GO:0016020">
    <property type="term" value="C:membrane"/>
    <property type="evidence" value="ECO:0007669"/>
    <property type="project" value="InterPro"/>
</dbReference>
<comment type="caution">
    <text evidence="3">The sequence shown here is derived from an EMBL/GenBank/DDBJ whole genome shotgun (WGS) entry which is preliminary data.</text>
</comment>
<dbReference type="AlphaFoldDB" id="A0A9D3RQC0"/>
<proteinExistence type="predicted"/>
<evidence type="ECO:0000313" key="4">
    <source>
        <dbReference type="Proteomes" id="UP001044222"/>
    </source>
</evidence>
<protein>
    <submittedName>
        <fullName evidence="3">Uncharacterized protein</fullName>
    </submittedName>
</protein>
<dbReference type="InterPro" id="IPR008001">
    <property type="entry name" value="MCSF-1"/>
</dbReference>
<feature type="region of interest" description="Disordered" evidence="1">
    <location>
        <begin position="430"/>
        <end position="460"/>
    </location>
</feature>
<sequence length="592" mass="64713">MTTHKSINILCKVKVKGLCLVLLCLHLTVADVPGPCRYSVRKDHLDTVRRLAENQLKNGCSITYTFTEQGNLSDTCYIKAAFPQILELIDTHFRFARSSDNGRYVEAMKALMHNMYSQKCIPPINVELEDDPAKFSKTHRGSPREALNKVLEVFSLYLELMSTRNIPVDWSCEEEYAKDELQFTTPLSQTTGAAECGCFNPTVDYGDSHLVSMTDSSLPSQTPEIPSFSSEAPGWDPLLQGTLEPMAVHWEMGSTSFKMAHGTDSGNRQKGGVFIPSAELPLLTAVGAKHSTGLSSTSSFKMMAFPPMKETRPFGTESDTSSVFSEAIHYRSQEGTSVMELSVSTTDLGEQSMSTASGISRDPARSTSRTNNVVTDLPVSHASFGPRVATIPSQVFVGNPSTPVPLQEFQVEGTPRRPRANAPVLLAKRSVKPRQDRSRADLSTNPAYPQRATTSTSQLPPAISMMIAREKDTPKTWLSDDTGQLRGLPTPAVRPTSSPDPELEALFRKTANNDVVGSVPLGQDAGIHFRSGDPEGSHDSNTLACIMAPVCGGLLFISAIYCLRRQKVGFMQHSLEPQDCHSMTAMTEIDVQ</sequence>
<keyword evidence="4" id="KW-1185">Reference proteome</keyword>
<dbReference type="SUPFAM" id="SSF47266">
    <property type="entry name" value="4-helical cytokines"/>
    <property type="match status" value="1"/>
</dbReference>
<dbReference type="Proteomes" id="UP001044222">
    <property type="component" value="Chromosome 12"/>
</dbReference>